<feature type="active site" evidence="4">
    <location>
        <position position="21"/>
    </location>
</feature>
<proteinExistence type="inferred from homology"/>
<evidence type="ECO:0000256" key="4">
    <source>
        <dbReference type="PROSITE-ProRule" id="PRU00520"/>
    </source>
</evidence>
<evidence type="ECO:0000259" key="6">
    <source>
        <dbReference type="PROSITE" id="PS51160"/>
    </source>
</evidence>
<dbReference type="GO" id="GO:0003998">
    <property type="term" value="F:acylphosphatase activity"/>
    <property type="evidence" value="ECO:0007669"/>
    <property type="project" value="UniProtKB-EC"/>
</dbReference>
<accession>A0A840AFE3</accession>
<evidence type="ECO:0000256" key="1">
    <source>
        <dbReference type="ARBA" id="ARBA00005614"/>
    </source>
</evidence>
<evidence type="ECO:0000313" key="8">
    <source>
        <dbReference type="Proteomes" id="UP000553963"/>
    </source>
</evidence>
<keyword evidence="4 7" id="KW-0378">Hydrolase</keyword>
<evidence type="ECO:0000256" key="3">
    <source>
        <dbReference type="ARBA" id="ARBA00047645"/>
    </source>
</evidence>
<protein>
    <recommendedName>
        <fullName evidence="2 4">acylphosphatase</fullName>
        <ecNumber evidence="2 4">3.6.1.7</ecNumber>
    </recommendedName>
</protein>
<evidence type="ECO:0000256" key="5">
    <source>
        <dbReference type="RuleBase" id="RU004168"/>
    </source>
</evidence>
<dbReference type="SUPFAM" id="SSF54975">
    <property type="entry name" value="Acylphosphatase/BLUF domain-like"/>
    <property type="match status" value="1"/>
</dbReference>
<dbReference type="InterPro" id="IPR036046">
    <property type="entry name" value="Acylphosphatase-like_dom_sf"/>
</dbReference>
<gene>
    <name evidence="7" type="ORF">GGR25_000098</name>
</gene>
<dbReference type="InterPro" id="IPR001792">
    <property type="entry name" value="Acylphosphatase-like_dom"/>
</dbReference>
<evidence type="ECO:0000256" key="2">
    <source>
        <dbReference type="ARBA" id="ARBA00012150"/>
    </source>
</evidence>
<comment type="similarity">
    <text evidence="1 5">Belongs to the acylphosphatase family.</text>
</comment>
<dbReference type="PRINTS" id="PR00112">
    <property type="entry name" value="ACYLPHPHTASE"/>
</dbReference>
<dbReference type="PANTHER" id="PTHR47268">
    <property type="entry name" value="ACYLPHOSPHATASE"/>
    <property type="match status" value="1"/>
</dbReference>
<feature type="active site" evidence="4">
    <location>
        <position position="39"/>
    </location>
</feature>
<sequence length="94" mass="9989">MSGRVGVHIRVTGTVQGVGYRAFVEREAVARGLSGWVRNRRDGSVEAVLSGESAVVEAMIAACLAGPRLARVERVERIAVVEPLDGPFLVAPSF</sequence>
<dbReference type="Proteomes" id="UP000553963">
    <property type="component" value="Unassembled WGS sequence"/>
</dbReference>
<keyword evidence="8" id="KW-1185">Reference proteome</keyword>
<name>A0A840AFE3_9HYPH</name>
<dbReference type="EMBL" id="JACIDS010000001">
    <property type="protein sequence ID" value="MBB3929079.1"/>
    <property type="molecule type" value="Genomic_DNA"/>
</dbReference>
<feature type="domain" description="Acylphosphatase-like" evidence="6">
    <location>
        <begin position="6"/>
        <end position="92"/>
    </location>
</feature>
<organism evidence="7 8">
    <name type="scientific">Kaistia hirudinis</name>
    <dbReference type="NCBI Taxonomy" id="1293440"/>
    <lineage>
        <taxon>Bacteria</taxon>
        <taxon>Pseudomonadati</taxon>
        <taxon>Pseudomonadota</taxon>
        <taxon>Alphaproteobacteria</taxon>
        <taxon>Hyphomicrobiales</taxon>
        <taxon>Kaistiaceae</taxon>
        <taxon>Kaistia</taxon>
    </lineage>
</organism>
<dbReference type="PROSITE" id="PS51160">
    <property type="entry name" value="ACYLPHOSPHATASE_3"/>
    <property type="match status" value="1"/>
</dbReference>
<dbReference type="AlphaFoldDB" id="A0A840AFE3"/>
<comment type="catalytic activity">
    <reaction evidence="3 4">
        <text>an acyl phosphate + H2O = a carboxylate + phosphate + H(+)</text>
        <dbReference type="Rhea" id="RHEA:14965"/>
        <dbReference type="ChEBI" id="CHEBI:15377"/>
        <dbReference type="ChEBI" id="CHEBI:15378"/>
        <dbReference type="ChEBI" id="CHEBI:29067"/>
        <dbReference type="ChEBI" id="CHEBI:43474"/>
        <dbReference type="ChEBI" id="CHEBI:59918"/>
        <dbReference type="EC" id="3.6.1.7"/>
    </reaction>
</comment>
<reference evidence="7 8" key="1">
    <citation type="submission" date="2020-08" db="EMBL/GenBank/DDBJ databases">
        <title>Genomic Encyclopedia of Type Strains, Phase IV (KMG-IV): sequencing the most valuable type-strain genomes for metagenomic binning, comparative biology and taxonomic classification.</title>
        <authorList>
            <person name="Goeker M."/>
        </authorList>
    </citation>
    <scope>NUCLEOTIDE SEQUENCE [LARGE SCALE GENOMIC DNA]</scope>
    <source>
        <strain evidence="7 8">DSM 25966</strain>
    </source>
</reference>
<dbReference type="RefSeq" id="WP_183396777.1">
    <property type="nucleotide sequence ID" value="NZ_JACIDS010000001.1"/>
</dbReference>
<dbReference type="PANTHER" id="PTHR47268:SF4">
    <property type="entry name" value="ACYLPHOSPHATASE"/>
    <property type="match status" value="1"/>
</dbReference>
<dbReference type="PROSITE" id="PS00151">
    <property type="entry name" value="ACYLPHOSPHATASE_2"/>
    <property type="match status" value="1"/>
</dbReference>
<comment type="caution">
    <text evidence="7">The sequence shown here is derived from an EMBL/GenBank/DDBJ whole genome shotgun (WGS) entry which is preliminary data.</text>
</comment>
<dbReference type="NCBIfam" id="NF010996">
    <property type="entry name" value="PRK14421.1"/>
    <property type="match status" value="1"/>
</dbReference>
<dbReference type="InterPro" id="IPR020456">
    <property type="entry name" value="Acylphosphatase"/>
</dbReference>
<dbReference type="EC" id="3.6.1.7" evidence="2 4"/>
<dbReference type="Gene3D" id="3.30.70.100">
    <property type="match status" value="1"/>
</dbReference>
<dbReference type="InterPro" id="IPR017968">
    <property type="entry name" value="Acylphosphatase_CS"/>
</dbReference>
<evidence type="ECO:0000313" key="7">
    <source>
        <dbReference type="EMBL" id="MBB3929079.1"/>
    </source>
</evidence>
<dbReference type="Pfam" id="PF00708">
    <property type="entry name" value="Acylphosphatase"/>
    <property type="match status" value="1"/>
</dbReference>